<proteinExistence type="predicted"/>
<dbReference type="HOGENOM" id="CLU_085324_0_0_5"/>
<protein>
    <submittedName>
        <fullName evidence="2">Amino acid ABC transporter substrate-binding protein, PAAT family</fullName>
    </submittedName>
</protein>
<dbReference type="eggNOG" id="COG0834">
    <property type="taxonomic scope" value="Bacteria"/>
</dbReference>
<sequence length="274" mass="29660" precursor="true">MRQFLSAVFLLVACALPALAQNSSIPPEEFNNTSRLSGDSINVCFDRTSLGLAFDQDVARAIGDALFLRVEAIEGFGGFPLNGDALLDEVTLAMTNTCDVFMGVSVSPNSPVSDAFAITRPYATFPFVLAVADPDWQRLGDIPKSRKLGTAMASMGEMNYITWAQQQPENERWVRLPYADFDLMTTRVLDGSIAGMILWQPALARILASRPDAKVLRVIDSAPVPSSETRVGALVSSRNSFLRAQIDEAIDAIVRDGTIAGLIEKHGYSGRAGE</sequence>
<dbReference type="Gene3D" id="3.40.190.10">
    <property type="entry name" value="Periplasmic binding protein-like II"/>
    <property type="match status" value="2"/>
</dbReference>
<dbReference type="KEGG" id="mes:Meso_2889"/>
<evidence type="ECO:0000256" key="1">
    <source>
        <dbReference type="SAM" id="SignalP"/>
    </source>
</evidence>
<dbReference type="SUPFAM" id="SSF53850">
    <property type="entry name" value="Periplasmic binding protein-like II"/>
    <property type="match status" value="1"/>
</dbReference>
<dbReference type="EMBL" id="CP000390">
    <property type="protein sequence ID" value="ABG64265.1"/>
    <property type="molecule type" value="Genomic_DNA"/>
</dbReference>
<dbReference type="AlphaFoldDB" id="Q11EB0"/>
<feature type="chain" id="PRO_5004180134" evidence="1">
    <location>
        <begin position="21"/>
        <end position="274"/>
    </location>
</feature>
<accession>Q11EB0</accession>
<organism evidence="2">
    <name type="scientific">Chelativorans sp. (strain BNC1)</name>
    <dbReference type="NCBI Taxonomy" id="266779"/>
    <lineage>
        <taxon>Bacteria</taxon>
        <taxon>Pseudomonadati</taxon>
        <taxon>Pseudomonadota</taxon>
        <taxon>Alphaproteobacteria</taxon>
        <taxon>Hyphomicrobiales</taxon>
        <taxon>Phyllobacteriaceae</taxon>
        <taxon>Chelativorans</taxon>
    </lineage>
</organism>
<dbReference type="STRING" id="266779.Meso_2889"/>
<keyword evidence="1" id="KW-0732">Signal</keyword>
<feature type="signal peptide" evidence="1">
    <location>
        <begin position="1"/>
        <end position="20"/>
    </location>
</feature>
<evidence type="ECO:0000313" key="2">
    <source>
        <dbReference type="EMBL" id="ABG64265.1"/>
    </source>
</evidence>
<name>Q11EB0_CHESB</name>
<gene>
    <name evidence="2" type="ordered locus">Meso_2889</name>
</gene>
<reference evidence="2" key="1">
    <citation type="submission" date="2006-06" db="EMBL/GenBank/DDBJ databases">
        <title>Complete sequence of chromosome of Chelativorans sp. BNC1.</title>
        <authorList>
            <consortium name="US DOE Joint Genome Institute"/>
            <person name="Copeland A."/>
            <person name="Lucas S."/>
            <person name="Lapidus A."/>
            <person name="Barry K."/>
            <person name="Detter J.C."/>
            <person name="Glavina del Rio T."/>
            <person name="Hammon N."/>
            <person name="Israni S."/>
            <person name="Dalin E."/>
            <person name="Tice H."/>
            <person name="Pitluck S."/>
            <person name="Chertkov O."/>
            <person name="Brettin T."/>
            <person name="Bruce D."/>
            <person name="Han C."/>
            <person name="Tapia R."/>
            <person name="Gilna P."/>
            <person name="Schmutz J."/>
            <person name="Larimer F."/>
            <person name="Land M."/>
            <person name="Hauser L."/>
            <person name="Kyrpides N."/>
            <person name="Mikhailova N."/>
            <person name="Richardson P."/>
        </authorList>
    </citation>
    <scope>NUCLEOTIDE SEQUENCE</scope>
    <source>
        <strain evidence="2">BNC1</strain>
    </source>
</reference>